<feature type="compositionally biased region" description="Low complexity" evidence="1">
    <location>
        <begin position="1082"/>
        <end position="1105"/>
    </location>
</feature>
<feature type="region of interest" description="Disordered" evidence="1">
    <location>
        <begin position="1023"/>
        <end position="1131"/>
    </location>
</feature>
<feature type="region of interest" description="Disordered" evidence="1">
    <location>
        <begin position="1560"/>
        <end position="1618"/>
    </location>
</feature>
<feature type="compositionally biased region" description="Low complexity" evidence="1">
    <location>
        <begin position="673"/>
        <end position="687"/>
    </location>
</feature>
<protein>
    <submittedName>
        <fullName evidence="2">Uncharacterized protein</fullName>
    </submittedName>
</protein>
<feature type="compositionally biased region" description="Basic residues" evidence="1">
    <location>
        <begin position="626"/>
        <end position="636"/>
    </location>
</feature>
<comment type="caution">
    <text evidence="2">The sequence shown here is derived from an EMBL/GenBank/DDBJ whole genome shotgun (WGS) entry which is preliminary data.</text>
</comment>
<feature type="compositionally biased region" description="Low complexity" evidence="1">
    <location>
        <begin position="1051"/>
        <end position="1064"/>
    </location>
</feature>
<gene>
    <name evidence="2" type="ORF">CPB84DRAFT_1847937</name>
</gene>
<evidence type="ECO:0000313" key="3">
    <source>
        <dbReference type="Proteomes" id="UP000724874"/>
    </source>
</evidence>
<keyword evidence="3" id="KW-1185">Reference proteome</keyword>
<feature type="compositionally biased region" description="Basic and acidic residues" evidence="1">
    <location>
        <begin position="578"/>
        <end position="589"/>
    </location>
</feature>
<name>A0A9P5NMW4_GYMJU</name>
<feature type="region of interest" description="Disordered" evidence="1">
    <location>
        <begin position="970"/>
        <end position="995"/>
    </location>
</feature>
<feature type="region of interest" description="Disordered" evidence="1">
    <location>
        <begin position="1433"/>
        <end position="1458"/>
    </location>
</feature>
<feature type="region of interest" description="Disordered" evidence="1">
    <location>
        <begin position="105"/>
        <end position="128"/>
    </location>
</feature>
<dbReference type="Proteomes" id="UP000724874">
    <property type="component" value="Unassembled WGS sequence"/>
</dbReference>
<sequence length="1879" mass="200157">MTTSYSLNNWDGGASNAQPNHQTPDQIYGAGNGRNSNWNVSGTHALGSSILDAQTMDDVDSARKDAYAIFGPPNETDLIHPHIEESAMTVPIFGDVFVSLSTATQMSTDGNSSSDTGTRPTGVTDASDVNMDMDVGQLQPATDMPMFVPIPTSALHSPTAKKHPSGSPLLTKLLAAIGAAPGSPTPSRLPSGQRENEKEIDAISLYTTDVHGEDEDDDVIVIESLLQNLSPSKTKSYSETHEADLQLQSSHTHASDSDPHYPAAPVQQHTSLFTPPPSDECLSSARPSSCPPADRLFTPSSSPSPLPPTTTPLIAQSPIVDTPRPRPFPHFIPDTDVRMYVKAKGKEKANANINEPVTPFPKPKKRRIMAYVQVPPLKTPRSQYVALGISSAVSGAGKKEKAAPGLGPPPSAASSSRVSLSSQSAKKTSKTSHAGVPTIKKPAIFMSFTSPIEQDHGRGRGHKPNLTLGDALQASFSHNERVGTLDPGRIGGSRSAGTRGKGMNRGKGKEKAIDWDWDPDGTVFAGPSRIRAGGAETGAKARPRPPVSVASSVTSTTSGSVFVVASTQSSPSKKRGRANKDVDVDRDGENSDDEDHVGEAKKRPRVDIDLTLEDGDEDEDDWTLTNRKKAKTKSVRRVVESDDDEVQIVEVVKTSNPKPRPKQPLTPGRPPVSSLSTRPSLNSSSALMRPPPLPSSASVRPPLSSASMSVVRRPPMSSTSARPLPASSSSFGLSYKDKSTTKPLNYISPAVPISPSKSIPKPKPKPRPMYALIKPSSTRPPLREQSVQSIQSSQYEGKKKEKENARPKSRIIGTVYSYDAKADVVTLVLGTLEPVARDVLSVNLKGLRAEVEIGADVVVGEGQEGPEGVTATVRNDFFQTKKVNGSGSGRVQAPWACPPPRHPLSLSKSSEGLSVAGFEEEISVSVGGPVVLMPGASSTTFLARQVLEQDSQVLKKTKKGKKKKRVIESLFSDDEEEEEEEEEEESGRDVESEDELQFRYDSESSDDMPLTFAGGVNVTKWVQPSASSDSRSQPTAPSSVLVGNPSQRHGQQQQQQQTQFQQPQAPLKKIDLAARYRKNKGKGTASKTARSASSSVRAVSTTASGGDVASSPLTQSKLHAPPRLPQPQPRISAPLVTTPSSTMSMSVSTDSTFVVTRHQNADVDVNQYITSGSPITPSAKALGKRRAISPSFYLGQHTSQVALSKSMSPPPPPYTPPVLQRAFSAAAAAVVAGANINATTNHHHHNHLQLNGQQHLLLGPNADLNVFLVSPIRSSLASGGAADMIGAGGVNGPDMGVGVNESGNGALYSKAYPHSLQLRDEAIILGSSQSDLAHLYSPPGVPILGPTAADREDGAFGSTELGPVHPPQEEDLWATLTDGDGRYTYSTVDPALIGGDMLNENPLFSEEEEMDPVVRAKEVVIGVGPQMQMDVEIRDPSPIPFSPSMSSPPSRSLSASATRPKPLLEVQVQKSVSPVILLPPPLVPYSDSEEDEYIPSDIEAKATIPQKRKRDPLSDPSFSADADAATAGKANVINSNIPGRSITTLSSEFSDVPLAHLERPRRKRVPRRMDADMIPTSELGPRRRKSGSEYRPTTASVGPGGEEEDVVLSDSERSGTNSTDRVVVVKRKKSNALSSSTGPTGLPKALCSRKRGEEYVSSARRPPGQRVALGGKTNLPSVPVAASTPLPALNGPIPETAKYWGSIYSLKTGKKLTSTFVTADMGVDEDSGAPTVVYAPASATVVPSARSKNSKTMAKAMGRVFIGAVQRCWGLGRHSKIKVLEPSKSSSGREKKDDGRGLERRFYVGNPGFLKYRCPELEDPYSHLLESLSPLTSLDDLSDEEVDGTGQEAELFNPGSLEDNDVSRAIALALNACGLHLAH</sequence>
<reference evidence="2" key="1">
    <citation type="submission" date="2020-11" db="EMBL/GenBank/DDBJ databases">
        <authorList>
            <consortium name="DOE Joint Genome Institute"/>
            <person name="Ahrendt S."/>
            <person name="Riley R."/>
            <person name="Andreopoulos W."/>
            <person name="LaButti K."/>
            <person name="Pangilinan J."/>
            <person name="Ruiz-duenas F.J."/>
            <person name="Barrasa J.M."/>
            <person name="Sanchez-Garcia M."/>
            <person name="Camarero S."/>
            <person name="Miyauchi S."/>
            <person name="Serrano A."/>
            <person name="Linde D."/>
            <person name="Babiker R."/>
            <person name="Drula E."/>
            <person name="Ayuso-Fernandez I."/>
            <person name="Pacheco R."/>
            <person name="Padilla G."/>
            <person name="Ferreira P."/>
            <person name="Barriuso J."/>
            <person name="Kellner H."/>
            <person name="Castanera R."/>
            <person name="Alfaro M."/>
            <person name="Ramirez L."/>
            <person name="Pisabarro A.G."/>
            <person name="Kuo A."/>
            <person name="Tritt A."/>
            <person name="Lipzen A."/>
            <person name="He G."/>
            <person name="Yan M."/>
            <person name="Ng V."/>
            <person name="Cullen D."/>
            <person name="Martin F."/>
            <person name="Rosso M.-N."/>
            <person name="Henrissat B."/>
            <person name="Hibbett D."/>
            <person name="Martinez A.T."/>
            <person name="Grigoriev I.V."/>
        </authorList>
    </citation>
    <scope>NUCLEOTIDE SEQUENCE</scope>
    <source>
        <strain evidence="2">AH 44721</strain>
    </source>
</reference>
<feature type="region of interest" description="Disordered" evidence="1">
    <location>
        <begin position="231"/>
        <end position="330"/>
    </location>
</feature>
<feature type="region of interest" description="Disordered" evidence="1">
    <location>
        <begin position="1497"/>
        <end position="1522"/>
    </location>
</feature>
<evidence type="ECO:0000313" key="2">
    <source>
        <dbReference type="EMBL" id="KAF8898028.1"/>
    </source>
</evidence>
<feature type="region of interest" description="Disordered" evidence="1">
    <location>
        <begin position="395"/>
        <end position="438"/>
    </location>
</feature>
<feature type="region of interest" description="Disordered" evidence="1">
    <location>
        <begin position="1"/>
        <end position="34"/>
    </location>
</feature>
<feature type="compositionally biased region" description="Basic and acidic residues" evidence="1">
    <location>
        <begin position="796"/>
        <end position="806"/>
    </location>
</feature>
<dbReference type="OrthoDB" id="298344at2759"/>
<feature type="compositionally biased region" description="Low complexity" evidence="1">
    <location>
        <begin position="547"/>
        <end position="567"/>
    </location>
</feature>
<feature type="compositionally biased region" description="Low complexity" evidence="1">
    <location>
        <begin position="412"/>
        <end position="426"/>
    </location>
</feature>
<feature type="compositionally biased region" description="Polar residues" evidence="1">
    <location>
        <begin position="1023"/>
        <end position="1038"/>
    </location>
</feature>
<accession>A0A9P5NMW4</accession>
<feature type="compositionally biased region" description="Polar residues" evidence="1">
    <location>
        <begin position="775"/>
        <end position="795"/>
    </location>
</feature>
<feature type="compositionally biased region" description="Acidic residues" evidence="1">
    <location>
        <begin position="971"/>
        <end position="995"/>
    </location>
</feature>
<evidence type="ECO:0000256" key="1">
    <source>
        <dbReference type="SAM" id="MobiDB-lite"/>
    </source>
</evidence>
<feature type="region of interest" description="Disordered" evidence="1">
    <location>
        <begin position="481"/>
        <end position="806"/>
    </location>
</feature>
<organism evidence="2 3">
    <name type="scientific">Gymnopilus junonius</name>
    <name type="common">Spectacular rustgill mushroom</name>
    <name type="synonym">Gymnopilus spectabilis subsp. junonius</name>
    <dbReference type="NCBI Taxonomy" id="109634"/>
    <lineage>
        <taxon>Eukaryota</taxon>
        <taxon>Fungi</taxon>
        <taxon>Dikarya</taxon>
        <taxon>Basidiomycota</taxon>
        <taxon>Agaricomycotina</taxon>
        <taxon>Agaricomycetes</taxon>
        <taxon>Agaricomycetidae</taxon>
        <taxon>Agaricales</taxon>
        <taxon>Agaricineae</taxon>
        <taxon>Hymenogastraceae</taxon>
        <taxon>Gymnopilus</taxon>
    </lineage>
</organism>
<feature type="compositionally biased region" description="Low complexity" evidence="1">
    <location>
        <begin position="107"/>
        <end position="118"/>
    </location>
</feature>
<feature type="compositionally biased region" description="Low complexity" evidence="1">
    <location>
        <begin position="747"/>
        <end position="759"/>
    </location>
</feature>
<feature type="compositionally biased region" description="Acidic residues" evidence="1">
    <location>
        <begin position="610"/>
        <end position="622"/>
    </location>
</feature>
<feature type="compositionally biased region" description="Polar residues" evidence="1">
    <location>
        <begin position="716"/>
        <end position="732"/>
    </location>
</feature>
<feature type="compositionally biased region" description="Low complexity" evidence="1">
    <location>
        <begin position="1442"/>
        <end position="1456"/>
    </location>
</feature>
<feature type="compositionally biased region" description="Basic and acidic residues" evidence="1">
    <location>
        <begin position="597"/>
        <end position="608"/>
    </location>
</feature>
<dbReference type="EMBL" id="JADNYJ010000056">
    <property type="protein sequence ID" value="KAF8898028.1"/>
    <property type="molecule type" value="Genomic_DNA"/>
</dbReference>
<feature type="compositionally biased region" description="Polar residues" evidence="1">
    <location>
        <begin position="1"/>
        <end position="25"/>
    </location>
</feature>
<proteinExistence type="predicted"/>